<organism evidence="1 2">
    <name type="scientific">Lentzea waywayandensis</name>
    <dbReference type="NCBI Taxonomy" id="84724"/>
    <lineage>
        <taxon>Bacteria</taxon>
        <taxon>Bacillati</taxon>
        <taxon>Actinomycetota</taxon>
        <taxon>Actinomycetes</taxon>
        <taxon>Pseudonocardiales</taxon>
        <taxon>Pseudonocardiaceae</taxon>
        <taxon>Lentzea</taxon>
    </lineage>
</organism>
<dbReference type="Proteomes" id="UP000198583">
    <property type="component" value="Unassembled WGS sequence"/>
</dbReference>
<protein>
    <submittedName>
        <fullName evidence="1">Uncharacterized protein</fullName>
    </submittedName>
</protein>
<sequence>MEKIVDATDLLTMGFEDDALLMEDNSLCTLCSWTSSQN</sequence>
<accession>A0A1I6DGJ8</accession>
<evidence type="ECO:0000313" key="1">
    <source>
        <dbReference type="EMBL" id="SFR04600.1"/>
    </source>
</evidence>
<keyword evidence="2" id="KW-1185">Reference proteome</keyword>
<reference evidence="2" key="1">
    <citation type="submission" date="2016-10" db="EMBL/GenBank/DDBJ databases">
        <authorList>
            <person name="Varghese N."/>
            <person name="Submissions S."/>
        </authorList>
    </citation>
    <scope>NUCLEOTIDE SEQUENCE [LARGE SCALE GENOMIC DNA]</scope>
    <source>
        <strain evidence="2">DSM 44232</strain>
    </source>
</reference>
<proteinExistence type="predicted"/>
<evidence type="ECO:0000313" key="2">
    <source>
        <dbReference type="Proteomes" id="UP000198583"/>
    </source>
</evidence>
<dbReference type="EMBL" id="FOYL01000002">
    <property type="protein sequence ID" value="SFR04600.1"/>
    <property type="molecule type" value="Genomic_DNA"/>
</dbReference>
<dbReference type="STRING" id="84724.SAMN04488564_102565"/>
<dbReference type="AlphaFoldDB" id="A0A1I6DGJ8"/>
<name>A0A1I6DGJ8_9PSEU</name>
<gene>
    <name evidence="1" type="ORF">SAMN04488564_102565</name>
</gene>